<dbReference type="PROSITE" id="PS50112">
    <property type="entry name" value="PAS"/>
    <property type="match status" value="1"/>
</dbReference>
<name>E6QVP5_9ZZZZ</name>
<comment type="caution">
    <text evidence="6">The sequence shown here is derived from an EMBL/GenBank/DDBJ whole genome shotgun (WGS) entry which is preliminary data.</text>
</comment>
<dbReference type="NCBIfam" id="TIGR00229">
    <property type="entry name" value="sensory_box"/>
    <property type="match status" value="2"/>
</dbReference>
<evidence type="ECO:0000256" key="1">
    <source>
        <dbReference type="SAM" id="Phobius"/>
    </source>
</evidence>
<feature type="domain" description="PAS" evidence="2">
    <location>
        <begin position="218"/>
        <end position="264"/>
    </location>
</feature>
<dbReference type="GO" id="GO:0006355">
    <property type="term" value="P:regulation of DNA-templated transcription"/>
    <property type="evidence" value="ECO:0007669"/>
    <property type="project" value="InterPro"/>
</dbReference>
<keyword evidence="1" id="KW-0812">Transmembrane</keyword>
<dbReference type="InterPro" id="IPR043128">
    <property type="entry name" value="Rev_trsase/Diguanyl_cyclase"/>
</dbReference>
<dbReference type="PANTHER" id="PTHR44757">
    <property type="entry name" value="DIGUANYLATE CYCLASE DGCP"/>
    <property type="match status" value="1"/>
</dbReference>
<dbReference type="SMART" id="SM00086">
    <property type="entry name" value="PAC"/>
    <property type="match status" value="2"/>
</dbReference>
<dbReference type="AlphaFoldDB" id="E6QVP5"/>
<dbReference type="InterPro" id="IPR000160">
    <property type="entry name" value="GGDEF_dom"/>
</dbReference>
<dbReference type="PANTHER" id="PTHR44757:SF2">
    <property type="entry name" value="BIOFILM ARCHITECTURE MAINTENANCE PROTEIN MBAA"/>
    <property type="match status" value="1"/>
</dbReference>
<dbReference type="CDD" id="cd00130">
    <property type="entry name" value="PAS"/>
    <property type="match status" value="2"/>
</dbReference>
<dbReference type="InterPro" id="IPR013767">
    <property type="entry name" value="PAS_fold"/>
</dbReference>
<dbReference type="Gene3D" id="3.30.70.270">
    <property type="match status" value="1"/>
</dbReference>
<feature type="domain" description="GGDEF" evidence="5">
    <location>
        <begin position="375"/>
        <end position="520"/>
    </location>
</feature>
<feature type="domain" description="PAC" evidence="3">
    <location>
        <begin position="170"/>
        <end position="222"/>
    </location>
</feature>
<dbReference type="CDD" id="cd01949">
    <property type="entry name" value="GGDEF"/>
    <property type="match status" value="1"/>
</dbReference>
<dbReference type="InterPro" id="IPR013656">
    <property type="entry name" value="PAS_4"/>
</dbReference>
<dbReference type="SMART" id="SM00091">
    <property type="entry name" value="PAS"/>
    <property type="match status" value="2"/>
</dbReference>
<sequence>MTHKMKKLPVFLNTPAGVVIAVGLVVLVGEFSIMLLIEGIFNPIFKGKIPNIFWEFIDPIALTAIVSPVLYILIFRPMSDQQAEVGRQNAELRRNEQLQALIEAIPDAVFLKDGEGRWVVINEPARQIFQLHDLPWQGKTEMELADLHPAFRATGCMASDEKVWQAGQLLVDEESLVGENGRCTTLETRKVPLYGKGGQREGLVIIGRDITERKRTEQELRIAAIAFETQEGILITDRDKRILRVNQAFTRLTGYSAEEAVGQTPAILRSGRQDAAFYRSLWETLERDKYWQGEIWNRRKDGEVFPAWLAVTAVTDADGPVTHYVAMFSDLTLRNAADEKIYQLVFYDPLTHLPNRRLLMDRLQHAFSAGARNGQHGALLFLDLDHFKVLNDTKGYDSGDLLLIEVAKRLQDCMRSSDTVVRLDGTVARLGGDEFIVMFNELSADAQQAATQAHAVGERVLASINQPFNLRGFEHYCSASIGISLFRGDEIGADDLLKQADIAMYQAKTAGRNTLRFFDPAMQAVLEIRAELESELRQALEKQQFRLHYQIQVDGLRRPLGAEVLLRWAHPERGMVSPVQFIPLAEETGLIVPIGLWVLQTACAQLNAWQHDALTRDLILAVNVSAKQFRQPDFVAQVQRVLTESGAPPSHLKLELTESIVLENIEDIITKMSTLKLLGVSFSMDDFGTGYSSLQYLKRLPLDQIKIDQSFVRDISTDPNDAAIVQTIIAMTDALGLNVIAEGVETEAQSVFLHNHGCHAFQGYLFSKPVPVKEFEKLIAQYT</sequence>
<evidence type="ECO:0000259" key="5">
    <source>
        <dbReference type="PROSITE" id="PS50887"/>
    </source>
</evidence>
<organism evidence="6">
    <name type="scientific">mine drainage metagenome</name>
    <dbReference type="NCBI Taxonomy" id="410659"/>
    <lineage>
        <taxon>unclassified sequences</taxon>
        <taxon>metagenomes</taxon>
        <taxon>ecological metagenomes</taxon>
    </lineage>
</organism>
<dbReference type="Gene3D" id="3.30.450.20">
    <property type="entry name" value="PAS domain"/>
    <property type="match status" value="2"/>
</dbReference>
<protein>
    <submittedName>
        <fullName evidence="6">Diguanylate cyclase/phosphodiesterase with PAS/PAC sensor(S)</fullName>
    </submittedName>
</protein>
<dbReference type="InterPro" id="IPR029787">
    <property type="entry name" value="Nucleotide_cyclase"/>
</dbReference>
<dbReference type="NCBIfam" id="TIGR00254">
    <property type="entry name" value="GGDEF"/>
    <property type="match status" value="1"/>
</dbReference>
<evidence type="ECO:0000259" key="3">
    <source>
        <dbReference type="PROSITE" id="PS50113"/>
    </source>
</evidence>
<reference evidence="6" key="1">
    <citation type="submission" date="2009-10" db="EMBL/GenBank/DDBJ databases">
        <title>Diversity of trophic interactions inside an arsenic-rich microbial ecosystem.</title>
        <authorList>
            <person name="Bertin P.N."/>
            <person name="Heinrich-Salmeron A."/>
            <person name="Pelletier E."/>
            <person name="Goulhen-Chollet F."/>
            <person name="Arsene-Ploetze F."/>
            <person name="Gallien S."/>
            <person name="Calteau A."/>
            <person name="Vallenet D."/>
            <person name="Casiot C."/>
            <person name="Chane-Woon-Ming B."/>
            <person name="Giloteaux L."/>
            <person name="Barakat M."/>
            <person name="Bonnefoy V."/>
            <person name="Bruneel O."/>
            <person name="Chandler M."/>
            <person name="Cleiss J."/>
            <person name="Duran R."/>
            <person name="Elbaz-Poulichet F."/>
            <person name="Fonknechten N."/>
            <person name="Lauga B."/>
            <person name="Mornico D."/>
            <person name="Ortet P."/>
            <person name="Schaeffer C."/>
            <person name="Siguier P."/>
            <person name="Alexander Thil Smith A."/>
            <person name="Van Dorsselaer A."/>
            <person name="Weissenbach J."/>
            <person name="Medigue C."/>
            <person name="Le Paslier D."/>
        </authorList>
    </citation>
    <scope>NUCLEOTIDE SEQUENCE</scope>
</reference>
<evidence type="ECO:0000259" key="2">
    <source>
        <dbReference type="PROSITE" id="PS50112"/>
    </source>
</evidence>
<dbReference type="PROSITE" id="PS50113">
    <property type="entry name" value="PAC"/>
    <property type="match status" value="2"/>
</dbReference>
<dbReference type="SUPFAM" id="SSF55073">
    <property type="entry name" value="Nucleotide cyclase"/>
    <property type="match status" value="1"/>
</dbReference>
<dbReference type="PROSITE" id="PS50887">
    <property type="entry name" value="GGDEF"/>
    <property type="match status" value="1"/>
</dbReference>
<dbReference type="SUPFAM" id="SSF141868">
    <property type="entry name" value="EAL domain-like"/>
    <property type="match status" value="1"/>
</dbReference>
<dbReference type="InterPro" id="IPR035919">
    <property type="entry name" value="EAL_sf"/>
</dbReference>
<feature type="domain" description="EAL" evidence="4">
    <location>
        <begin position="529"/>
        <end position="783"/>
    </location>
</feature>
<dbReference type="Pfam" id="PF08448">
    <property type="entry name" value="PAS_4"/>
    <property type="match status" value="1"/>
</dbReference>
<dbReference type="CDD" id="cd01948">
    <property type="entry name" value="EAL"/>
    <property type="match status" value="1"/>
</dbReference>
<evidence type="ECO:0000313" key="6">
    <source>
        <dbReference type="EMBL" id="CBI11318.1"/>
    </source>
</evidence>
<dbReference type="PROSITE" id="PS50883">
    <property type="entry name" value="EAL"/>
    <property type="match status" value="1"/>
</dbReference>
<gene>
    <name evidence="6" type="ORF">CARN7_2137</name>
</gene>
<dbReference type="InterPro" id="IPR000700">
    <property type="entry name" value="PAS-assoc_C"/>
</dbReference>
<dbReference type="InterPro" id="IPR052155">
    <property type="entry name" value="Biofilm_reg_signaling"/>
</dbReference>
<feature type="transmembrane region" description="Helical" evidence="1">
    <location>
        <begin position="53"/>
        <end position="74"/>
    </location>
</feature>
<keyword evidence="1" id="KW-0472">Membrane</keyword>
<dbReference type="InterPro" id="IPR001610">
    <property type="entry name" value="PAC"/>
</dbReference>
<dbReference type="Pfam" id="PF00990">
    <property type="entry name" value="GGDEF"/>
    <property type="match status" value="1"/>
</dbReference>
<dbReference type="InterPro" id="IPR035965">
    <property type="entry name" value="PAS-like_dom_sf"/>
</dbReference>
<dbReference type="SMART" id="SM00267">
    <property type="entry name" value="GGDEF"/>
    <property type="match status" value="1"/>
</dbReference>
<dbReference type="InterPro" id="IPR000014">
    <property type="entry name" value="PAS"/>
</dbReference>
<dbReference type="FunFam" id="3.20.20.450:FF:000001">
    <property type="entry name" value="Cyclic di-GMP phosphodiesterase yahA"/>
    <property type="match status" value="1"/>
</dbReference>
<keyword evidence="1" id="KW-1133">Transmembrane helix</keyword>
<dbReference type="SMART" id="SM00052">
    <property type="entry name" value="EAL"/>
    <property type="match status" value="1"/>
</dbReference>
<evidence type="ECO:0000259" key="4">
    <source>
        <dbReference type="PROSITE" id="PS50883"/>
    </source>
</evidence>
<dbReference type="EMBL" id="CABR01000134">
    <property type="protein sequence ID" value="CBI11318.1"/>
    <property type="molecule type" value="Genomic_DNA"/>
</dbReference>
<dbReference type="Pfam" id="PF00563">
    <property type="entry name" value="EAL"/>
    <property type="match status" value="1"/>
</dbReference>
<dbReference type="Pfam" id="PF00989">
    <property type="entry name" value="PAS"/>
    <property type="match status" value="1"/>
</dbReference>
<feature type="transmembrane region" description="Helical" evidence="1">
    <location>
        <begin position="20"/>
        <end position="41"/>
    </location>
</feature>
<dbReference type="SUPFAM" id="SSF55785">
    <property type="entry name" value="PYP-like sensor domain (PAS domain)"/>
    <property type="match status" value="2"/>
</dbReference>
<dbReference type="Gene3D" id="3.20.20.450">
    <property type="entry name" value="EAL domain"/>
    <property type="match status" value="1"/>
</dbReference>
<accession>E6QVP5</accession>
<proteinExistence type="predicted"/>
<feature type="domain" description="PAC" evidence="3">
    <location>
        <begin position="291"/>
        <end position="343"/>
    </location>
</feature>
<dbReference type="InterPro" id="IPR001633">
    <property type="entry name" value="EAL_dom"/>
</dbReference>